<sequence>MRIIKEGFLYQLTFMPRVFPVNCYFIEEEEGLTLIDAALPNSAKPIIHAAEQIGKPINRIVLTHAHSDHIGALVELKKKLDVPVYLSVRDSRLLAGDTSLDPSEPQTPIRGGVPKNIKIKPDVVLTEGDEIGSLVAFETPGHTPGSMAFLDKRTHSLITGDAFQTRGETAVSGVIVPWFPFPAMATWNRKLALRSAKKILGLKPTILAVGHGELLREPVTHMEKAIRKADAILQKNGA</sequence>
<accession>A0A0D6ZE21</accession>
<evidence type="ECO:0000313" key="3">
    <source>
        <dbReference type="Proteomes" id="UP000032512"/>
    </source>
</evidence>
<evidence type="ECO:0000313" key="2">
    <source>
        <dbReference type="EMBL" id="KIY23540.1"/>
    </source>
</evidence>
<dbReference type="RefSeq" id="WP_044390941.1">
    <property type="nucleotide sequence ID" value="NZ_JXIQ01000016.1"/>
</dbReference>
<gene>
    <name evidence="2" type="ORF">UB32_02575</name>
</gene>
<dbReference type="SMART" id="SM00849">
    <property type="entry name" value="Lactamase_B"/>
    <property type="match status" value="1"/>
</dbReference>
<dbReference type="InterPro" id="IPR050855">
    <property type="entry name" value="NDM-1-like"/>
</dbReference>
<dbReference type="AlphaFoldDB" id="A0A0D6ZE21"/>
<dbReference type="InterPro" id="IPR036866">
    <property type="entry name" value="RibonucZ/Hydroxyglut_hydro"/>
</dbReference>
<evidence type="ECO:0000259" key="1">
    <source>
        <dbReference type="SMART" id="SM00849"/>
    </source>
</evidence>
<feature type="domain" description="Metallo-beta-lactamase" evidence="1">
    <location>
        <begin position="20"/>
        <end position="211"/>
    </location>
</feature>
<reference evidence="2 3" key="1">
    <citation type="submission" date="2015-01" db="EMBL/GenBank/DDBJ databases">
        <title>Draft genome sequences of the supercritical CO2 tolerant bacteria Bacillus subterraneus MITOT1 and Bacillus cereus MIT0214.</title>
        <authorList>
            <person name="Peet K.C."/>
            <person name="Thompson J.R."/>
        </authorList>
    </citation>
    <scope>NUCLEOTIDE SEQUENCE [LARGE SCALE GENOMIC DNA]</scope>
    <source>
        <strain evidence="2 3">MITOT1</strain>
    </source>
</reference>
<dbReference type="PANTHER" id="PTHR42951:SF9">
    <property type="entry name" value="METAL-DEPENDENT HYDROLASE"/>
    <property type="match status" value="1"/>
</dbReference>
<dbReference type="Gene3D" id="3.60.15.10">
    <property type="entry name" value="Ribonuclease Z/Hydroxyacylglutathione hydrolase-like"/>
    <property type="match status" value="1"/>
</dbReference>
<name>A0A0D6ZE21_9BACI</name>
<dbReference type="PANTHER" id="PTHR42951">
    <property type="entry name" value="METALLO-BETA-LACTAMASE DOMAIN-CONTAINING"/>
    <property type="match status" value="1"/>
</dbReference>
<dbReference type="InterPro" id="IPR001279">
    <property type="entry name" value="Metallo-B-lactamas"/>
</dbReference>
<organism evidence="2 3">
    <name type="scientific">Mesobacillus subterraneus</name>
    <dbReference type="NCBI Taxonomy" id="285983"/>
    <lineage>
        <taxon>Bacteria</taxon>
        <taxon>Bacillati</taxon>
        <taxon>Bacillota</taxon>
        <taxon>Bacilli</taxon>
        <taxon>Bacillales</taxon>
        <taxon>Bacillaceae</taxon>
        <taxon>Mesobacillus</taxon>
    </lineage>
</organism>
<comment type="caution">
    <text evidence="2">The sequence shown here is derived from an EMBL/GenBank/DDBJ whole genome shotgun (WGS) entry which is preliminary data.</text>
</comment>
<proteinExistence type="predicted"/>
<dbReference type="SUPFAM" id="SSF56281">
    <property type="entry name" value="Metallo-hydrolase/oxidoreductase"/>
    <property type="match status" value="1"/>
</dbReference>
<keyword evidence="3" id="KW-1185">Reference proteome</keyword>
<dbReference type="OrthoDB" id="9802248at2"/>
<dbReference type="Proteomes" id="UP000032512">
    <property type="component" value="Unassembled WGS sequence"/>
</dbReference>
<protein>
    <submittedName>
        <fullName evidence="2">Metallo-beta-lactamase</fullName>
    </submittedName>
</protein>
<dbReference type="PATRIC" id="fig|285983.3.peg.2142"/>
<dbReference type="EMBL" id="JXIQ01000016">
    <property type="protein sequence ID" value="KIY23540.1"/>
    <property type="molecule type" value="Genomic_DNA"/>
</dbReference>
<dbReference type="CDD" id="cd07721">
    <property type="entry name" value="yflN-like_MBL-fold"/>
    <property type="match status" value="1"/>
</dbReference>
<dbReference type="Pfam" id="PF00753">
    <property type="entry name" value="Lactamase_B"/>
    <property type="match status" value="1"/>
</dbReference>